<dbReference type="PANTHER" id="PTHR41773">
    <property type="entry name" value="GTP PYROPHOSPHATASE-RELATED"/>
    <property type="match status" value="1"/>
</dbReference>
<name>A0ABS2KA09_9GAMM</name>
<dbReference type="Gene3D" id="3.30.460.10">
    <property type="entry name" value="Beta Polymerase, domain 2"/>
    <property type="match status" value="1"/>
</dbReference>
<reference evidence="3" key="1">
    <citation type="submission" date="2020-10" db="EMBL/GenBank/DDBJ databases">
        <title>Phylogeny of dyella-like bacteria.</title>
        <authorList>
            <person name="Fu J."/>
        </authorList>
    </citation>
    <scope>NUCLEOTIDE SEQUENCE</scope>
    <source>
        <strain evidence="3">DHON07</strain>
    </source>
</reference>
<keyword evidence="4" id="KW-1185">Reference proteome</keyword>
<evidence type="ECO:0000259" key="2">
    <source>
        <dbReference type="SMART" id="SM00954"/>
    </source>
</evidence>
<evidence type="ECO:0000256" key="1">
    <source>
        <dbReference type="SAM" id="MobiDB-lite"/>
    </source>
</evidence>
<gene>
    <name evidence="3" type="ORF">ISS99_00500</name>
</gene>
<proteinExistence type="predicted"/>
<comment type="caution">
    <text evidence="3">The sequence shown here is derived from an EMBL/GenBank/DDBJ whole genome shotgun (WGS) entry which is preliminary data.</text>
</comment>
<dbReference type="Proteomes" id="UP001430193">
    <property type="component" value="Unassembled WGS sequence"/>
</dbReference>
<feature type="compositionally biased region" description="Basic and acidic residues" evidence="1">
    <location>
        <begin position="983"/>
        <end position="998"/>
    </location>
</feature>
<evidence type="ECO:0000313" key="3">
    <source>
        <dbReference type="EMBL" id="MBM7127989.1"/>
    </source>
</evidence>
<dbReference type="SMART" id="SM00954">
    <property type="entry name" value="RelA_SpoT"/>
    <property type="match status" value="1"/>
</dbReference>
<dbReference type="PANTHER" id="PTHR41773:SF1">
    <property type="entry name" value="RELA_SPOT DOMAIN-CONTAINING PROTEIN"/>
    <property type="match status" value="1"/>
</dbReference>
<dbReference type="RefSeq" id="WP_204629606.1">
    <property type="nucleotide sequence ID" value="NZ_BSOC01000013.1"/>
</dbReference>
<dbReference type="InterPro" id="IPR007685">
    <property type="entry name" value="RelA_SpoT"/>
</dbReference>
<dbReference type="Pfam" id="PF04607">
    <property type="entry name" value="RelA_SpoT"/>
    <property type="match status" value="1"/>
</dbReference>
<feature type="region of interest" description="Disordered" evidence="1">
    <location>
        <begin position="983"/>
        <end position="1009"/>
    </location>
</feature>
<evidence type="ECO:0000313" key="4">
    <source>
        <dbReference type="Proteomes" id="UP001430193"/>
    </source>
</evidence>
<accession>A0ABS2KA09</accession>
<organism evidence="3 4">
    <name type="scientific">Dyella mobilis</name>
    <dbReference type="NCBI Taxonomy" id="1849582"/>
    <lineage>
        <taxon>Bacteria</taxon>
        <taxon>Pseudomonadati</taxon>
        <taxon>Pseudomonadota</taxon>
        <taxon>Gammaproteobacteria</taxon>
        <taxon>Lysobacterales</taxon>
        <taxon>Rhodanobacteraceae</taxon>
        <taxon>Dyella</taxon>
    </lineage>
</organism>
<dbReference type="EMBL" id="JADIKF010000028">
    <property type="protein sequence ID" value="MBM7127989.1"/>
    <property type="molecule type" value="Genomic_DNA"/>
</dbReference>
<dbReference type="SUPFAM" id="SSF81301">
    <property type="entry name" value="Nucleotidyltransferase"/>
    <property type="match status" value="1"/>
</dbReference>
<sequence length="1009" mass="115012">MNIDDYERQYFPVYEAFAATVQFILKVALAADPQLPQPQSLQSRAKSVESLRKRLNDEGKLDSQTLEQDRRDLAGARIIFYTNNDVERFLASALIRDNFEIEEDSPKVHHPTPENDGVRYRGIHYTIRLRDDRIQLPEYARFAGLRCEIQIQTILNHAWSETSHDIIYKNRLGDGFGKKAIEGITRRFERIMDKYLIPAGYEIQKAQQDYERVLRGKQLFDSDLITLLQNAKNNNERYDILSGLKDYAIPHYDDLPAAYASLKGPLLDAVRAARADEVVPIETTFGAMRGMRAEDVTKLVIDIISVLRYQDAVGTLTLLFEMYTSEPSGRIKEEIVSIARHLGEYNINVYNQVGPSLQLALINHIDAMAPAEIDRAGPVALAIWSEALKPEITSQTWKADSMILRSGTVPASDQLGDVRTKAIHALFAAFDRSTDDDQRRLVLSALEEATRAHGAAERSDALLTTSLQDTTRIVEFLTKRATGMSYELRQHLEQARVRDYHWAKHLSEEGSHTQRKLAEELATAILKFRDCINGDERFVRYKVLVGFESVYPVQWDDPNFGFNKSEEFRKTECSRYLDEINDETEEEWFALITRCAETKSNDMATFPTFIDFLVQLAQRKPDVVQRFLIKAGRDLRGFLTAFLNGLFASSRQDIYEKTLAAELDSGDNLPAVARHLRYGNTHNPSAARSLLDRAIAIQDSWSVMECLLLAMQHWSTDRVTAPDVYVRDALSYLTERKDARWVYQAWFSASRESSFYDAVSSDIATQMLENMAHLPKINHHIEQILTQLAKHHLEAVWDYFGERLQHQDGDGDDAKSFEAVPFQLFGLEKALAKDPALSLAKGLAWFQRDARLFEFRGGRLLSAAFPRDADDFFVALANLVKAGGEVEAKFALAILRNYRGEAFTHNVLKEIVSLFPKNRALHSAVRTCIESYGIAHGEHGVADAWRVRRDLLDDWLKDSRQAVVAFAEREIANLTRMIADEERRAESDKRLRDMKYDDQPDDGSDDDNN</sequence>
<feature type="domain" description="RelA/SpoT" evidence="2">
    <location>
        <begin position="43"/>
        <end position="174"/>
    </location>
</feature>
<dbReference type="InterPro" id="IPR043519">
    <property type="entry name" value="NT_sf"/>
</dbReference>
<dbReference type="CDD" id="cd05399">
    <property type="entry name" value="NT_Rel-Spo_like"/>
    <property type="match status" value="1"/>
</dbReference>
<feature type="compositionally biased region" description="Acidic residues" evidence="1">
    <location>
        <begin position="999"/>
        <end position="1009"/>
    </location>
</feature>
<protein>
    <submittedName>
        <fullName evidence="3">RelA/SpoT domain-containing protein</fullName>
    </submittedName>
</protein>